<proteinExistence type="predicted"/>
<reference evidence="2" key="1">
    <citation type="submission" date="2021-06" db="EMBL/GenBank/DDBJ databases">
        <authorList>
            <person name="Kallberg Y."/>
            <person name="Tangrot J."/>
            <person name="Rosling A."/>
        </authorList>
    </citation>
    <scope>NUCLEOTIDE SEQUENCE</scope>
    <source>
        <strain evidence="2">IA702</strain>
    </source>
</reference>
<keyword evidence="3" id="KW-1185">Reference proteome</keyword>
<evidence type="ECO:0000313" key="2">
    <source>
        <dbReference type="EMBL" id="CAG8645169.1"/>
    </source>
</evidence>
<sequence>FTSDSKQEILDAFIIAFGKISESDIVKSRTTTKAKKLYNNARETFQRREIIEFFEKLDQEFDARQNERELERSFDRNGCELLRKSSDFNTLKLLSRYAEKSAELLEKGSGYSLRRKRNIDYNEEHMRKRLHRDRETTPSPCSHLSLPMDNPFIEDNEEEDEDSVIIINDVDELCFEEGDPANDFKIGDTNVSQLFRQYQNESLKIAKTGGLLVESNVHEILSLSSIFLLTPGSYPNTMIDIFSSPLLDEIHKKIVLTQPMELDSECELKFRRATKKAIKESRESAVDWLWSELSNDQILKENLGVVFLECLRSLPTTKIKNQSSELTLITNHLDHIMKMMHNPDKHIVEWPNTALNESKVRKLQGRTRQPDFTISILHQLQRNGVIFVGEVSAPSEKNNVYKNCNDLIRVGIFMKDCLDSAIEKGADIKVLGFQCIGQVTIPTFLKELSSFIEDMELLLT</sequence>
<accession>A0A9N9DMX7</accession>
<dbReference type="OrthoDB" id="2370938at2759"/>
<feature type="non-terminal residue" evidence="2">
    <location>
        <position position="1"/>
    </location>
</feature>
<protein>
    <submittedName>
        <fullName evidence="2">1421_t:CDS:1</fullName>
    </submittedName>
</protein>
<evidence type="ECO:0000313" key="3">
    <source>
        <dbReference type="Proteomes" id="UP000789572"/>
    </source>
</evidence>
<dbReference type="EMBL" id="CAJVPJ010003821">
    <property type="protein sequence ID" value="CAG8645169.1"/>
    <property type="molecule type" value="Genomic_DNA"/>
</dbReference>
<organism evidence="2 3">
    <name type="scientific">Paraglomus occultum</name>
    <dbReference type="NCBI Taxonomy" id="144539"/>
    <lineage>
        <taxon>Eukaryota</taxon>
        <taxon>Fungi</taxon>
        <taxon>Fungi incertae sedis</taxon>
        <taxon>Mucoromycota</taxon>
        <taxon>Glomeromycotina</taxon>
        <taxon>Glomeromycetes</taxon>
        <taxon>Paraglomerales</taxon>
        <taxon>Paraglomeraceae</taxon>
        <taxon>Paraglomus</taxon>
    </lineage>
</organism>
<dbReference type="Proteomes" id="UP000789572">
    <property type="component" value="Unassembled WGS sequence"/>
</dbReference>
<evidence type="ECO:0000256" key="1">
    <source>
        <dbReference type="SAM" id="MobiDB-lite"/>
    </source>
</evidence>
<dbReference type="AlphaFoldDB" id="A0A9N9DMX7"/>
<comment type="caution">
    <text evidence="2">The sequence shown here is derived from an EMBL/GenBank/DDBJ whole genome shotgun (WGS) entry which is preliminary data.</text>
</comment>
<feature type="region of interest" description="Disordered" evidence="1">
    <location>
        <begin position="130"/>
        <end position="149"/>
    </location>
</feature>
<feature type="non-terminal residue" evidence="2">
    <location>
        <position position="460"/>
    </location>
</feature>
<name>A0A9N9DMX7_9GLOM</name>
<gene>
    <name evidence="2" type="ORF">POCULU_LOCUS9639</name>
</gene>